<dbReference type="CDD" id="cd01066">
    <property type="entry name" value="APP_MetAP"/>
    <property type="match status" value="1"/>
</dbReference>
<dbReference type="Pfam" id="PF01321">
    <property type="entry name" value="Creatinase_N"/>
    <property type="match status" value="1"/>
</dbReference>
<feature type="domain" description="Peptidase M24" evidence="1">
    <location>
        <begin position="156"/>
        <end position="369"/>
    </location>
</feature>
<dbReference type="PANTHER" id="PTHR46112:SF2">
    <property type="entry name" value="XAA-PRO AMINOPEPTIDASE P-RELATED"/>
    <property type="match status" value="1"/>
</dbReference>
<dbReference type="PANTHER" id="PTHR46112">
    <property type="entry name" value="AMINOPEPTIDASE"/>
    <property type="match status" value="1"/>
</dbReference>
<dbReference type="InterPro" id="IPR029149">
    <property type="entry name" value="Creatin/AminoP/Spt16_N"/>
</dbReference>
<dbReference type="SUPFAM" id="SSF53092">
    <property type="entry name" value="Creatinase/prolidase N-terminal domain"/>
    <property type="match status" value="1"/>
</dbReference>
<dbReference type="Gene3D" id="3.40.350.10">
    <property type="entry name" value="Creatinase/prolidase N-terminal domain"/>
    <property type="match status" value="1"/>
</dbReference>
<keyword evidence="3" id="KW-0378">Hydrolase</keyword>
<dbReference type="Proteomes" id="UP000596083">
    <property type="component" value="Chromosome"/>
</dbReference>
<dbReference type="Gene3D" id="3.90.230.10">
    <property type="entry name" value="Creatinase/methionine aminopeptidase superfamily"/>
    <property type="match status" value="1"/>
</dbReference>
<dbReference type="InterPro" id="IPR050659">
    <property type="entry name" value="Peptidase_M24B"/>
</dbReference>
<keyword evidence="3" id="KW-0645">Protease</keyword>
<name>A0A7T7HN33_9HYPH</name>
<dbReference type="InterPro" id="IPR000587">
    <property type="entry name" value="Creatinase_N"/>
</dbReference>
<dbReference type="GO" id="GO:0004177">
    <property type="term" value="F:aminopeptidase activity"/>
    <property type="evidence" value="ECO:0007669"/>
    <property type="project" value="UniProtKB-KW"/>
</dbReference>
<dbReference type="SUPFAM" id="SSF55920">
    <property type="entry name" value="Creatinase/aminopeptidase"/>
    <property type="match status" value="1"/>
</dbReference>
<gene>
    <name evidence="3" type="ORF">JET14_08100</name>
</gene>
<protein>
    <submittedName>
        <fullName evidence="3">Aminopeptidase P family protein</fullName>
    </submittedName>
</protein>
<dbReference type="RefSeq" id="WP_200337562.1">
    <property type="nucleotide sequence ID" value="NZ_CP066786.1"/>
</dbReference>
<dbReference type="InterPro" id="IPR000994">
    <property type="entry name" value="Pept_M24"/>
</dbReference>
<dbReference type="EMBL" id="CP066786">
    <property type="protein sequence ID" value="QQM32098.1"/>
    <property type="molecule type" value="Genomic_DNA"/>
</dbReference>
<evidence type="ECO:0000259" key="2">
    <source>
        <dbReference type="Pfam" id="PF01321"/>
    </source>
</evidence>
<organism evidence="3 4">
    <name type="scientific">Martelella lutilitoris</name>
    <dbReference type="NCBI Taxonomy" id="2583532"/>
    <lineage>
        <taxon>Bacteria</taxon>
        <taxon>Pseudomonadati</taxon>
        <taxon>Pseudomonadota</taxon>
        <taxon>Alphaproteobacteria</taxon>
        <taxon>Hyphomicrobiales</taxon>
        <taxon>Aurantimonadaceae</taxon>
        <taxon>Martelella</taxon>
    </lineage>
</organism>
<reference evidence="3 4" key="1">
    <citation type="submission" date="2020-12" db="EMBL/GenBank/DDBJ databases">
        <authorList>
            <person name="Zheng R.K."/>
            <person name="Sun C.M."/>
        </authorList>
    </citation>
    <scope>NUCLEOTIDE SEQUENCE [LARGE SCALE GENOMIC DNA]</scope>
    <source>
        <strain evidence="3 4">ZRK001</strain>
    </source>
</reference>
<accession>A0A7T7HN33</accession>
<evidence type="ECO:0000259" key="1">
    <source>
        <dbReference type="Pfam" id="PF00557"/>
    </source>
</evidence>
<feature type="domain" description="Creatinase N-terminal" evidence="2">
    <location>
        <begin position="10"/>
        <end position="145"/>
    </location>
</feature>
<dbReference type="AlphaFoldDB" id="A0A7T7HN33"/>
<sequence>MQVHIDFQKRLARFQSMLREQGIDVLVGTRLKTITHVSGGFVPWRSVVIVPAEGEIQLVTVNMDAPRILAEGWLENVVGYGRHSMIEMAVRRIRELGLHAGRVAVEDGYSWYLPEGMITRHEYTTLEAALPEAELTNLTKPIDHLMLIKEPEQIALMRQATAITDAAQEAVRRVARPGMAETEIAGIAEQAARDLGSEFAWTFTGGQEIASGHRTWTGACTPSTRKVVQRGEFLLIDLHAMYEMMLGDVSHNAIMGKPTAEQQKLIDAYVESCHYLTAALKPGRTIGDVAGDVRRFTVEKGWGDMIRGFGHGIGAFGNEWYPSFTDFAMEYVSEPDYVMQPGFMEIIALTCNLPGVGGLRYERAWVITEDGAECMSKTPIEPWVYEG</sequence>
<dbReference type="InterPro" id="IPR036005">
    <property type="entry name" value="Creatinase/aminopeptidase-like"/>
</dbReference>
<evidence type="ECO:0000313" key="4">
    <source>
        <dbReference type="Proteomes" id="UP000596083"/>
    </source>
</evidence>
<proteinExistence type="predicted"/>
<dbReference type="Pfam" id="PF00557">
    <property type="entry name" value="Peptidase_M24"/>
    <property type="match status" value="1"/>
</dbReference>
<keyword evidence="3" id="KW-0031">Aminopeptidase</keyword>
<evidence type="ECO:0000313" key="3">
    <source>
        <dbReference type="EMBL" id="QQM32098.1"/>
    </source>
</evidence>
<dbReference type="KEGG" id="mlut:JET14_08100"/>